<comment type="catalytic activity">
    <reaction evidence="6">
        <text>isochorismate + 2-oxoglutarate + H(+) = 5-enolpyruvoyl-6-hydroxy-2-succinyl-cyclohex-3-ene-1-carboxylate + CO2</text>
        <dbReference type="Rhea" id="RHEA:25593"/>
        <dbReference type="ChEBI" id="CHEBI:15378"/>
        <dbReference type="ChEBI" id="CHEBI:16526"/>
        <dbReference type="ChEBI" id="CHEBI:16810"/>
        <dbReference type="ChEBI" id="CHEBI:29780"/>
        <dbReference type="ChEBI" id="CHEBI:58818"/>
        <dbReference type="EC" id="2.2.1.9"/>
    </reaction>
</comment>
<dbReference type="GO" id="GO:0070204">
    <property type="term" value="F:2-succinyl-5-enolpyruvyl-6-hydroxy-3-cyclohexene-1-carboxylic-acid synthase activity"/>
    <property type="evidence" value="ECO:0007669"/>
    <property type="project" value="UniProtKB-UniRule"/>
</dbReference>
<evidence type="ECO:0000256" key="2">
    <source>
        <dbReference type="ARBA" id="ARBA00022723"/>
    </source>
</evidence>
<dbReference type="Gene3D" id="3.40.50.970">
    <property type="match status" value="2"/>
</dbReference>
<protein>
    <recommendedName>
        <fullName evidence="6">2-succinyl-5-enolpyruvyl-6-hydroxy-3-cyclohexene-1-carboxylate synthase</fullName>
        <shortName evidence="6">SEPHCHC synthase</shortName>
        <ecNumber evidence="6">2.2.1.9</ecNumber>
    </recommendedName>
    <alternativeName>
        <fullName evidence="6">Menaquinone biosynthesis protein MenD</fullName>
    </alternativeName>
</protein>
<keyword evidence="5 6" id="KW-0464">Manganese</keyword>
<comment type="cofactor">
    <cofactor evidence="6">
        <name>Mg(2+)</name>
        <dbReference type="ChEBI" id="CHEBI:18420"/>
    </cofactor>
    <cofactor evidence="6">
        <name>Mn(2+)</name>
        <dbReference type="ChEBI" id="CHEBI:29035"/>
    </cofactor>
</comment>
<comment type="similarity">
    <text evidence="6">Belongs to the TPP enzyme family. MenD subfamily.</text>
</comment>
<dbReference type="PANTHER" id="PTHR42916:SF1">
    <property type="entry name" value="PROTEIN PHYLLO, CHLOROPLASTIC"/>
    <property type="match status" value="1"/>
</dbReference>
<gene>
    <name evidence="6" type="primary">menD</name>
    <name evidence="9" type="ORF">BKA23_3514</name>
</gene>
<dbReference type="CDD" id="cd02009">
    <property type="entry name" value="TPP_SHCHC_synthase"/>
    <property type="match status" value="1"/>
</dbReference>
<organism evidence="9 10">
    <name type="scientific">Rudaeicoccus suwonensis</name>
    <dbReference type="NCBI Taxonomy" id="657409"/>
    <lineage>
        <taxon>Bacteria</taxon>
        <taxon>Bacillati</taxon>
        <taxon>Actinomycetota</taxon>
        <taxon>Actinomycetes</taxon>
        <taxon>Micrococcales</taxon>
        <taxon>Dermacoccaceae</taxon>
        <taxon>Rudaeicoccus</taxon>
    </lineage>
</organism>
<keyword evidence="10" id="KW-1185">Reference proteome</keyword>
<dbReference type="UniPathway" id="UPA00079"/>
<dbReference type="InterPro" id="IPR011766">
    <property type="entry name" value="TPP_enzyme_TPP-bd"/>
</dbReference>
<comment type="pathway">
    <text evidence="6">Quinol/quinone metabolism; menaquinone biosynthesis.</text>
</comment>
<dbReference type="NCBIfam" id="TIGR00173">
    <property type="entry name" value="menD"/>
    <property type="match status" value="1"/>
</dbReference>
<dbReference type="InterPro" id="IPR004433">
    <property type="entry name" value="MenaQ_synth_MenD"/>
</dbReference>
<keyword evidence="3 6" id="KW-0460">Magnesium</keyword>
<dbReference type="GO" id="GO:0030145">
    <property type="term" value="F:manganese ion binding"/>
    <property type="evidence" value="ECO:0007669"/>
    <property type="project" value="UniProtKB-UniRule"/>
</dbReference>
<evidence type="ECO:0000256" key="6">
    <source>
        <dbReference type="HAMAP-Rule" id="MF_01659"/>
    </source>
</evidence>
<comment type="function">
    <text evidence="6">Catalyzes the thiamine diphosphate-dependent decarboxylation of 2-oxoglutarate and the subsequent addition of the resulting succinic semialdehyde-thiamine pyrophosphate anion to isochorismate to yield 2-succinyl-5-enolpyruvyl-6-hydroxy-3-cyclohexene-1-carboxylate (SEPHCHC).</text>
</comment>
<sequence>MREDAGVNPSTAIATVLIDELIRQGVREAVLCPGSRSAPLAYALEAADREGRLRLHVRVDERSAAYLALGLAKVTRVPVPVVTTSGTAVANLHPAVLEAAQGYVPMIVLTADRPQELRGTGANQTTDQVKIFGSAARWFHEFGTPERRGGQQAIWRSVVGRAMAEAQGHPAGDPGPVHLNVPLREPLVPDQLSDLSIDASAAESDDLGWSAEVSTATEATAAGAPTDTSAASGMSTAELDWPEPLAGRPHGEPWLSLRNSRTRKEIAGGAGIAPVPRTLVVLGDLPDPAAVAELAELADAAGWPIIAEPFGSYRRGRVTPHGPLLLRGADWLSDNLPERILIGGRVTLDRSLAQLMRNPAVTVEAVTPLTSWADPGHVVRRVHGWDDIERSRDVVAACVDRAWSARWRAAGLAVAEAVTPIITGSWPSGPAVGHIVAQSMPENTGIYLGSSNIARDMDLCRDPRDIARGVVSVGNRGLAGIDGVVSSAIGMALSRAPHPAIAVMGDLTFLHDTNALLIGPSEPRPDLTIVVINDNGGGIFGTLEPGREALAAPYERIFGTPTDTRIAALCEAHGIAHEIVIDEDVLRERISSHAKGIRVCEIPIARSGQREFRAALDAAVVSALS</sequence>
<dbReference type="PIRSF" id="PIRSF004983">
    <property type="entry name" value="MenD"/>
    <property type="match status" value="1"/>
</dbReference>
<evidence type="ECO:0000256" key="1">
    <source>
        <dbReference type="ARBA" id="ARBA00022679"/>
    </source>
</evidence>
<comment type="cofactor">
    <cofactor evidence="6">
        <name>thiamine diphosphate</name>
        <dbReference type="ChEBI" id="CHEBI:58937"/>
    </cofactor>
    <text evidence="6">Binds 1 thiamine pyrophosphate per subunit.</text>
</comment>
<reference evidence="9 10" key="1">
    <citation type="submission" date="2019-06" db="EMBL/GenBank/DDBJ databases">
        <title>Sequencing the genomes of 1000 actinobacteria strains.</title>
        <authorList>
            <person name="Klenk H.-P."/>
        </authorList>
    </citation>
    <scope>NUCLEOTIDE SEQUENCE [LARGE SCALE GENOMIC DNA]</scope>
    <source>
        <strain evidence="9 10">DSM 19560</strain>
    </source>
</reference>
<dbReference type="GO" id="GO:0009234">
    <property type="term" value="P:menaquinone biosynthetic process"/>
    <property type="evidence" value="ECO:0007669"/>
    <property type="project" value="UniProtKB-UniRule"/>
</dbReference>
<accession>A0A561DVE0</accession>
<keyword evidence="2 6" id="KW-0479">Metal-binding</keyword>
<evidence type="ECO:0000256" key="4">
    <source>
        <dbReference type="ARBA" id="ARBA00023052"/>
    </source>
</evidence>
<dbReference type="CDD" id="cd07037">
    <property type="entry name" value="TPP_PYR_MenD"/>
    <property type="match status" value="1"/>
</dbReference>
<dbReference type="Proteomes" id="UP000318297">
    <property type="component" value="Unassembled WGS sequence"/>
</dbReference>
<dbReference type="SUPFAM" id="SSF52518">
    <property type="entry name" value="Thiamin diphosphate-binding fold (THDP-binding)"/>
    <property type="match status" value="2"/>
</dbReference>
<name>A0A561DVE0_9MICO</name>
<keyword evidence="1 6" id="KW-0808">Transferase</keyword>
<dbReference type="InterPro" id="IPR029061">
    <property type="entry name" value="THDP-binding"/>
</dbReference>
<dbReference type="EC" id="2.2.1.9" evidence="6"/>
<dbReference type="InterPro" id="IPR012001">
    <property type="entry name" value="Thiamin_PyroP_enz_TPP-bd_dom"/>
</dbReference>
<dbReference type="AlphaFoldDB" id="A0A561DVE0"/>
<evidence type="ECO:0000259" key="7">
    <source>
        <dbReference type="Pfam" id="PF02775"/>
    </source>
</evidence>
<feature type="domain" description="Thiamine pyrophosphate enzyme TPP-binding" evidence="7">
    <location>
        <begin position="484"/>
        <end position="589"/>
    </location>
</feature>
<evidence type="ECO:0000256" key="5">
    <source>
        <dbReference type="ARBA" id="ARBA00023211"/>
    </source>
</evidence>
<dbReference type="HAMAP" id="MF_01659">
    <property type="entry name" value="MenD"/>
    <property type="match status" value="1"/>
</dbReference>
<evidence type="ECO:0000313" key="10">
    <source>
        <dbReference type="Proteomes" id="UP000318297"/>
    </source>
</evidence>
<evidence type="ECO:0000259" key="8">
    <source>
        <dbReference type="Pfam" id="PF02776"/>
    </source>
</evidence>
<comment type="pathway">
    <text evidence="6">Quinol/quinone metabolism; 1,4-dihydroxy-2-naphthoate biosynthesis; 1,4-dihydroxy-2-naphthoate from chorismate: step 2/7.</text>
</comment>
<keyword evidence="6" id="KW-0474">Menaquinone biosynthesis</keyword>
<comment type="subunit">
    <text evidence="6">Homodimer.</text>
</comment>
<dbReference type="Gene3D" id="3.40.50.1220">
    <property type="entry name" value="TPP-binding domain"/>
    <property type="match status" value="1"/>
</dbReference>
<evidence type="ECO:0000313" key="9">
    <source>
        <dbReference type="EMBL" id="TWE07331.1"/>
    </source>
</evidence>
<comment type="caution">
    <text evidence="9">The sequence shown here is derived from an EMBL/GenBank/DDBJ whole genome shotgun (WGS) entry which is preliminary data.</text>
</comment>
<dbReference type="UniPathway" id="UPA01057">
    <property type="reaction ID" value="UER00164"/>
</dbReference>
<dbReference type="GO" id="GO:0030976">
    <property type="term" value="F:thiamine pyrophosphate binding"/>
    <property type="evidence" value="ECO:0007669"/>
    <property type="project" value="UniProtKB-UniRule"/>
</dbReference>
<dbReference type="GO" id="GO:0000287">
    <property type="term" value="F:magnesium ion binding"/>
    <property type="evidence" value="ECO:0007669"/>
    <property type="project" value="UniProtKB-UniRule"/>
</dbReference>
<dbReference type="Pfam" id="PF02775">
    <property type="entry name" value="TPP_enzyme_C"/>
    <property type="match status" value="1"/>
</dbReference>
<keyword evidence="4 6" id="KW-0786">Thiamine pyrophosphate</keyword>
<dbReference type="Pfam" id="PF02776">
    <property type="entry name" value="TPP_enzyme_N"/>
    <property type="match status" value="1"/>
</dbReference>
<feature type="domain" description="Thiamine pyrophosphate enzyme N-terminal TPP-binding" evidence="8">
    <location>
        <begin position="13"/>
        <end position="130"/>
    </location>
</feature>
<dbReference type="OrthoDB" id="9791859at2"/>
<evidence type="ECO:0000256" key="3">
    <source>
        <dbReference type="ARBA" id="ARBA00022842"/>
    </source>
</evidence>
<dbReference type="PANTHER" id="PTHR42916">
    <property type="entry name" value="2-SUCCINYL-5-ENOLPYRUVYL-6-HYDROXY-3-CYCLOHEXENE-1-CARBOXYLATE SYNTHASE"/>
    <property type="match status" value="1"/>
</dbReference>
<dbReference type="EMBL" id="VIVQ01000006">
    <property type="protein sequence ID" value="TWE07331.1"/>
    <property type="molecule type" value="Genomic_DNA"/>
</dbReference>
<proteinExistence type="inferred from homology"/>